<feature type="domain" description="ABC transporter" evidence="4">
    <location>
        <begin position="5"/>
        <end position="256"/>
    </location>
</feature>
<name>A0A3D1JGI0_9CHLR</name>
<dbReference type="AlphaFoldDB" id="A0A3D1JGI0"/>
<evidence type="ECO:0000256" key="1">
    <source>
        <dbReference type="ARBA" id="ARBA00022448"/>
    </source>
</evidence>
<dbReference type="InterPro" id="IPR027417">
    <property type="entry name" value="P-loop_NTPase"/>
</dbReference>
<protein>
    <submittedName>
        <fullName evidence="5">ABC transporter ATP-binding protein</fullName>
    </submittedName>
</protein>
<dbReference type="InterPro" id="IPR003593">
    <property type="entry name" value="AAA+_ATPase"/>
</dbReference>
<comment type="caution">
    <text evidence="5">The sequence shown here is derived from an EMBL/GenBank/DDBJ whole genome shotgun (WGS) entry which is preliminary data.</text>
</comment>
<dbReference type="Proteomes" id="UP000264141">
    <property type="component" value="Unassembled WGS sequence"/>
</dbReference>
<dbReference type="Gene3D" id="3.40.50.300">
    <property type="entry name" value="P-loop containing nucleotide triphosphate hydrolases"/>
    <property type="match status" value="1"/>
</dbReference>
<keyword evidence="3 5" id="KW-0067">ATP-binding</keyword>
<dbReference type="PROSITE" id="PS00211">
    <property type="entry name" value="ABC_TRANSPORTER_1"/>
    <property type="match status" value="1"/>
</dbReference>
<dbReference type="SMART" id="SM00382">
    <property type="entry name" value="AAA"/>
    <property type="match status" value="1"/>
</dbReference>
<proteinExistence type="predicted"/>
<dbReference type="PANTHER" id="PTHR43230">
    <property type="entry name" value="ABC-TYPE DIPEPTIDE/OLIGOPEPTIDE TRANSPORT SYSTEM, ATPASE COMPONENT"/>
    <property type="match status" value="1"/>
</dbReference>
<dbReference type="Pfam" id="PF00005">
    <property type="entry name" value="ABC_tran"/>
    <property type="match status" value="1"/>
</dbReference>
<accession>A0A3D1JGI0</accession>
<dbReference type="InterPro" id="IPR003439">
    <property type="entry name" value="ABC_transporter-like_ATP-bd"/>
</dbReference>
<dbReference type="PANTHER" id="PTHR43230:SF3">
    <property type="entry name" value="ABC-TYPE DIPEPTIDE_OLIGOPEPTIDE TRANSPORT SYSTEM, ATPASE COMPONENT"/>
    <property type="match status" value="1"/>
</dbReference>
<dbReference type="InterPro" id="IPR017871">
    <property type="entry name" value="ABC_transporter-like_CS"/>
</dbReference>
<dbReference type="InterPro" id="IPR013563">
    <property type="entry name" value="Oligopep_ABC_C"/>
</dbReference>
<evidence type="ECO:0000256" key="3">
    <source>
        <dbReference type="ARBA" id="ARBA00022840"/>
    </source>
</evidence>
<sequence length="337" mass="38128">MAPIIEMRNVTKVFGGPIGSPKATVALDDFSFAVDSDFPHIITIAGESGSGKTTMMMLILAFYEPSAGQILYNGKDIWKKMSRQETMDYRRNVQAVFQDPFAVYNPFYKVDNLLSIPIKNFRLARTKDETQALMESALRRVGLRPEETLGRYPHQLSGGQRQRIAVARALILQPRLLIADEPVSMVDASLRATLLQHIRDMNQELRIPILYITHDLTTAYHVSDYIVVLYRGGVMEAGDVERVIRDPKHPYTQLLVNSIPWPDPNHLWGEAAEAKRAGTAVLAGCRFADRCPHAFDLCWKEKPELYRTNGSQVAACFLYQSNDKLERKDLGTLFIKK</sequence>
<organism evidence="5 6">
    <name type="scientific">Anaerolinea thermolimosa</name>
    <dbReference type="NCBI Taxonomy" id="229919"/>
    <lineage>
        <taxon>Bacteria</taxon>
        <taxon>Bacillati</taxon>
        <taxon>Chloroflexota</taxon>
        <taxon>Anaerolineae</taxon>
        <taxon>Anaerolineales</taxon>
        <taxon>Anaerolineaceae</taxon>
        <taxon>Anaerolinea</taxon>
    </lineage>
</organism>
<evidence type="ECO:0000259" key="4">
    <source>
        <dbReference type="PROSITE" id="PS50893"/>
    </source>
</evidence>
<dbReference type="STRING" id="229919.GCA_001050195_01726"/>
<dbReference type="PROSITE" id="PS50893">
    <property type="entry name" value="ABC_TRANSPORTER_2"/>
    <property type="match status" value="1"/>
</dbReference>
<dbReference type="NCBIfam" id="TIGR01727">
    <property type="entry name" value="oligo_HPY"/>
    <property type="match status" value="1"/>
</dbReference>
<dbReference type="CDD" id="cd03257">
    <property type="entry name" value="ABC_NikE_OppD_transporters"/>
    <property type="match status" value="1"/>
</dbReference>
<evidence type="ECO:0000313" key="5">
    <source>
        <dbReference type="EMBL" id="HCE17593.1"/>
    </source>
</evidence>
<evidence type="ECO:0000256" key="2">
    <source>
        <dbReference type="ARBA" id="ARBA00022741"/>
    </source>
</evidence>
<dbReference type="EMBL" id="DPBP01000028">
    <property type="protein sequence ID" value="HCE17593.1"/>
    <property type="molecule type" value="Genomic_DNA"/>
</dbReference>
<keyword evidence="1" id="KW-0813">Transport</keyword>
<dbReference type="GO" id="GO:0015833">
    <property type="term" value="P:peptide transport"/>
    <property type="evidence" value="ECO:0007669"/>
    <property type="project" value="InterPro"/>
</dbReference>
<keyword evidence="2" id="KW-0547">Nucleotide-binding</keyword>
<reference evidence="5 6" key="1">
    <citation type="journal article" date="2018" name="Nat. Biotechnol.">
        <title>A standardized bacterial taxonomy based on genome phylogeny substantially revises the tree of life.</title>
        <authorList>
            <person name="Parks D.H."/>
            <person name="Chuvochina M."/>
            <person name="Waite D.W."/>
            <person name="Rinke C."/>
            <person name="Skarshewski A."/>
            <person name="Chaumeil P.A."/>
            <person name="Hugenholtz P."/>
        </authorList>
    </citation>
    <scope>NUCLEOTIDE SEQUENCE [LARGE SCALE GENOMIC DNA]</scope>
    <source>
        <strain evidence="5">UBA8781</strain>
    </source>
</reference>
<dbReference type="SUPFAM" id="SSF52540">
    <property type="entry name" value="P-loop containing nucleoside triphosphate hydrolases"/>
    <property type="match status" value="1"/>
</dbReference>
<gene>
    <name evidence="5" type="ORF">DEQ80_07015</name>
</gene>
<dbReference type="GO" id="GO:0016887">
    <property type="term" value="F:ATP hydrolysis activity"/>
    <property type="evidence" value="ECO:0007669"/>
    <property type="project" value="InterPro"/>
</dbReference>
<dbReference type="GO" id="GO:0005524">
    <property type="term" value="F:ATP binding"/>
    <property type="evidence" value="ECO:0007669"/>
    <property type="project" value="UniProtKB-KW"/>
</dbReference>
<evidence type="ECO:0000313" key="6">
    <source>
        <dbReference type="Proteomes" id="UP000264141"/>
    </source>
</evidence>
<dbReference type="Pfam" id="PF08352">
    <property type="entry name" value="oligo_HPY"/>
    <property type="match status" value="1"/>
</dbReference>